<protein>
    <recommendedName>
        <fullName evidence="1">Lon proteolytic domain-containing protein</fullName>
    </recommendedName>
</protein>
<evidence type="ECO:0000259" key="1">
    <source>
        <dbReference type="Pfam" id="PF05362"/>
    </source>
</evidence>
<evidence type="ECO:0000313" key="2">
    <source>
        <dbReference type="EMBL" id="CAD2141900.1"/>
    </source>
</evidence>
<dbReference type="Pfam" id="PF05362">
    <property type="entry name" value="Lon_C"/>
    <property type="match status" value="1"/>
</dbReference>
<comment type="caution">
    <text evidence="2">The sequence shown here is derived from an EMBL/GenBank/DDBJ whole genome shotgun (WGS) entry which is preliminary data.</text>
</comment>
<dbReference type="Proteomes" id="UP000580250">
    <property type="component" value="Unassembled WGS sequence"/>
</dbReference>
<dbReference type="GO" id="GO:0004252">
    <property type="term" value="F:serine-type endopeptidase activity"/>
    <property type="evidence" value="ECO:0007669"/>
    <property type="project" value="InterPro"/>
</dbReference>
<dbReference type="InterPro" id="IPR027065">
    <property type="entry name" value="Lon_Prtase"/>
</dbReference>
<dbReference type="GO" id="GO:0030163">
    <property type="term" value="P:protein catabolic process"/>
    <property type="evidence" value="ECO:0007669"/>
    <property type="project" value="InterPro"/>
</dbReference>
<name>A0A6V7U304_MELEN</name>
<dbReference type="GO" id="GO:0005524">
    <property type="term" value="F:ATP binding"/>
    <property type="evidence" value="ECO:0007669"/>
    <property type="project" value="InterPro"/>
</dbReference>
<dbReference type="PRINTS" id="PR00830">
    <property type="entry name" value="ENDOLAPTASE"/>
</dbReference>
<gene>
    <name evidence="2" type="ORF">MENT_LOCUS7016</name>
</gene>
<dbReference type="InterPro" id="IPR020568">
    <property type="entry name" value="Ribosomal_Su5_D2-typ_SF"/>
</dbReference>
<dbReference type="AlphaFoldDB" id="A0A6V7U304"/>
<dbReference type="InterPro" id="IPR008269">
    <property type="entry name" value="Lon_proteolytic"/>
</dbReference>
<organism evidence="2 3">
    <name type="scientific">Meloidogyne enterolobii</name>
    <name type="common">Root-knot nematode worm</name>
    <name type="synonym">Meloidogyne mayaguensis</name>
    <dbReference type="NCBI Taxonomy" id="390850"/>
    <lineage>
        <taxon>Eukaryota</taxon>
        <taxon>Metazoa</taxon>
        <taxon>Ecdysozoa</taxon>
        <taxon>Nematoda</taxon>
        <taxon>Chromadorea</taxon>
        <taxon>Rhabditida</taxon>
        <taxon>Tylenchina</taxon>
        <taxon>Tylenchomorpha</taxon>
        <taxon>Tylenchoidea</taxon>
        <taxon>Meloidogynidae</taxon>
        <taxon>Meloidogyninae</taxon>
        <taxon>Meloidogyne</taxon>
    </lineage>
</organism>
<dbReference type="PANTHER" id="PTHR10046">
    <property type="entry name" value="ATP DEPENDENT LON PROTEASE FAMILY MEMBER"/>
    <property type="match status" value="1"/>
</dbReference>
<sequence>MFLFTSGRLNFILKNFKKEIIFLVRTQKSGGCALALSIISTCKNKGLKSGFAILGELAENGQSDEVDGTAEKIAAAKQIGITTVLAPKEMEKILNPIKVELDIIYISNILEA</sequence>
<dbReference type="GO" id="GO:0006508">
    <property type="term" value="P:proteolysis"/>
    <property type="evidence" value="ECO:0007669"/>
    <property type="project" value="InterPro"/>
</dbReference>
<dbReference type="InterPro" id="IPR014721">
    <property type="entry name" value="Ribsml_uS5_D2-typ_fold_subgr"/>
</dbReference>
<dbReference type="OrthoDB" id="41505at2759"/>
<reference evidence="2 3" key="1">
    <citation type="submission" date="2020-08" db="EMBL/GenBank/DDBJ databases">
        <authorList>
            <person name="Koutsovoulos G."/>
            <person name="Danchin GJ E."/>
        </authorList>
    </citation>
    <scope>NUCLEOTIDE SEQUENCE [LARGE SCALE GENOMIC DNA]</scope>
</reference>
<dbReference type="SUPFAM" id="SSF54211">
    <property type="entry name" value="Ribosomal protein S5 domain 2-like"/>
    <property type="match status" value="1"/>
</dbReference>
<dbReference type="EMBL" id="CAJEWN010000028">
    <property type="protein sequence ID" value="CAD2141900.1"/>
    <property type="molecule type" value="Genomic_DNA"/>
</dbReference>
<accession>A0A6V7U304</accession>
<feature type="domain" description="Lon proteolytic" evidence="1">
    <location>
        <begin position="29"/>
        <end position="109"/>
    </location>
</feature>
<evidence type="ECO:0000313" key="3">
    <source>
        <dbReference type="Proteomes" id="UP000580250"/>
    </source>
</evidence>
<proteinExistence type="predicted"/>
<dbReference type="Gene3D" id="3.30.230.10">
    <property type="match status" value="1"/>
</dbReference>
<dbReference type="GO" id="GO:0004176">
    <property type="term" value="F:ATP-dependent peptidase activity"/>
    <property type="evidence" value="ECO:0007669"/>
    <property type="project" value="InterPro"/>
</dbReference>